<dbReference type="OrthoDB" id="2531082at2"/>
<evidence type="ECO:0000313" key="1">
    <source>
        <dbReference type="EMBL" id="TDB68018.1"/>
    </source>
</evidence>
<dbReference type="EMBL" id="SMJU01000002">
    <property type="protein sequence ID" value="TDB68018.1"/>
    <property type="molecule type" value="Genomic_DNA"/>
</dbReference>
<keyword evidence="2" id="KW-1185">Reference proteome</keyword>
<organism evidence="1 2">
    <name type="scientific">Arundinibacter roseus</name>
    <dbReference type="NCBI Taxonomy" id="2070510"/>
    <lineage>
        <taxon>Bacteria</taxon>
        <taxon>Pseudomonadati</taxon>
        <taxon>Bacteroidota</taxon>
        <taxon>Cytophagia</taxon>
        <taxon>Cytophagales</taxon>
        <taxon>Spirosomataceae</taxon>
        <taxon>Arundinibacter</taxon>
    </lineage>
</organism>
<accession>A0A4R4KIP0</accession>
<proteinExistence type="predicted"/>
<protein>
    <submittedName>
        <fullName evidence="1">Uncharacterized protein</fullName>
    </submittedName>
</protein>
<dbReference type="Proteomes" id="UP000295706">
    <property type="component" value="Unassembled WGS sequence"/>
</dbReference>
<evidence type="ECO:0000313" key="2">
    <source>
        <dbReference type="Proteomes" id="UP000295706"/>
    </source>
</evidence>
<name>A0A4R4KIP0_9BACT</name>
<gene>
    <name evidence="1" type="ORF">EZE20_03590</name>
</gene>
<dbReference type="AlphaFoldDB" id="A0A4R4KIP0"/>
<comment type="caution">
    <text evidence="1">The sequence shown here is derived from an EMBL/GenBank/DDBJ whole genome shotgun (WGS) entry which is preliminary data.</text>
</comment>
<sequence length="349" mass="38642">MLNSAVHGGNLQSIFADFAQYQYVILGDGLEKNTHGDHANTVALLNSPLTTATTFFGYIDASTTIQNLPLSEIEIRVNEWAAMGINGIFYDDFEYDYGVSRQRMNTIIGYAKAKNLPVFVNGNRPEEIFGAIVHPVYNPAGLPTVLTSTDFYLNESYLITEGNFQDAVFWKQKADLLRNYQQSIGFKIMSVTTNASSNEFSQTKFFYNWYGALLYNHEATGWGDYWFSSSTGVAPLRAVPTISPGSSFFNQPTVEGSEVVRFTNNGKIWLNPTAHSFGFIQAATCRSLSSGTWHDAGRWSCGRIPLSCDDVQIASGTTVTLSSADGQARTLRQEGTLTIQNRQMILSPR</sequence>
<reference evidence="1 2" key="1">
    <citation type="submission" date="2019-02" db="EMBL/GenBank/DDBJ databases">
        <title>Arundinibacter roseus gen. nov., sp. nov., a new member of the family Cytophagaceae.</title>
        <authorList>
            <person name="Szuroczki S."/>
            <person name="Khayer B."/>
            <person name="Sproer C."/>
            <person name="Toumi M."/>
            <person name="Szabo A."/>
            <person name="Felfoldi T."/>
            <person name="Schumann P."/>
            <person name="Toth E."/>
        </authorList>
    </citation>
    <scope>NUCLEOTIDE SEQUENCE [LARGE SCALE GENOMIC DNA]</scope>
    <source>
        <strain evidence="1 2">DMA-k-7a</strain>
    </source>
</reference>